<sequence length="444" mass="50049">MTQSLPSFTRTIVKRAGQGLTSRPCPMPALAAARKQDDNLRRWWQNGGRRGSKTWRPRTTKRIVRRGHVVQGRRWLMKRLFLGLVAVALIASAFVVSTTTVMAQTKVLKMQATWPASLTLYDNFTYFADRVNKLSAGALKIEAMPAGQVVPAFEVLDATHKRVLDGAHAWAGYWTGKNKAAILFTGGPGGTFGMDFMDVMGWLYHGGGLELYNEFYQKELKLNLVVFPILPAGPQAFGWFKKPIQTVEDMKGMKCRQTGMAGEVWQALGFTVVNMPGGEIIPSAQRGVIDCAEWVGGIEDLQLGFHNVWKYHYSPGLHENVTIGEIVINGDVWKELSPQHQEIIKSAANETFLVWWTKWQRQNADALIEMQQKHGVQILRTPTEILLAFIKKWDEIAAAEGARNPFFKKVHDSQKAYASAVVPYKRSYFPPYSFMANYYFPTEK</sequence>
<keyword evidence="2" id="KW-0472">Membrane</keyword>
<keyword evidence="4" id="KW-1185">Reference proteome</keyword>
<evidence type="ECO:0000313" key="3">
    <source>
        <dbReference type="EMBL" id="PJG57001.1"/>
    </source>
</evidence>
<gene>
    <name evidence="3" type="ORF">CVM73_00850</name>
</gene>
<dbReference type="Gene3D" id="3.40.190.10">
    <property type="entry name" value="Periplasmic binding protein-like II"/>
    <property type="match status" value="1"/>
</dbReference>
<dbReference type="CDD" id="cd13604">
    <property type="entry name" value="PBP2_TRAP_ketoacid_lactate_like"/>
    <property type="match status" value="1"/>
</dbReference>
<dbReference type="InterPro" id="IPR038404">
    <property type="entry name" value="TRAP_DctP_sf"/>
</dbReference>
<evidence type="ECO:0008006" key="5">
    <source>
        <dbReference type="Google" id="ProtNLM"/>
    </source>
</evidence>
<proteinExistence type="predicted"/>
<keyword evidence="1" id="KW-0732">Signal</keyword>
<dbReference type="PANTHER" id="PTHR33376:SF5">
    <property type="entry name" value="EXTRACYTOPLASMIC SOLUTE RECEPTOR PROTEIN"/>
    <property type="match status" value="1"/>
</dbReference>
<accession>A0A2M8RGQ8</accession>
<protein>
    <recommendedName>
        <fullName evidence="5">C4-dicarboxylate ABC transporter</fullName>
    </recommendedName>
</protein>
<keyword evidence="2" id="KW-0812">Transmembrane</keyword>
<dbReference type="InterPro" id="IPR018389">
    <property type="entry name" value="DctP_fam"/>
</dbReference>
<name>A0A2M8RGQ8_9BRAD</name>
<dbReference type="Proteomes" id="UP000231194">
    <property type="component" value="Unassembled WGS sequence"/>
</dbReference>
<comment type="caution">
    <text evidence="3">The sequence shown here is derived from an EMBL/GenBank/DDBJ whole genome shotgun (WGS) entry which is preliminary data.</text>
</comment>
<dbReference type="EMBL" id="PGVG01000001">
    <property type="protein sequence ID" value="PJG57001.1"/>
    <property type="molecule type" value="Genomic_DNA"/>
</dbReference>
<dbReference type="Gene3D" id="3.40.190.170">
    <property type="entry name" value="Bacterial extracellular solute-binding protein, family 7"/>
    <property type="match status" value="1"/>
</dbReference>
<evidence type="ECO:0000256" key="2">
    <source>
        <dbReference type="SAM" id="Phobius"/>
    </source>
</evidence>
<reference evidence="3 4" key="1">
    <citation type="submission" date="2017-11" db="EMBL/GenBank/DDBJ databases">
        <title>Bradyrhizobium forestalis sp. nov., an efficient nitrogen-fixing bacterium isolated from nodules of forest legume species in the Amazon.</title>
        <authorList>
            <person name="Costa E.M."/>
            <person name="Guimaraes A."/>
            <person name="Carvalho T.S."/>
            <person name="Rodrigues T.L."/>
            <person name="Ribeiro P.R.A."/>
            <person name="Lebbe L."/>
            <person name="Willems A."/>
            <person name="Moreira F.M.S."/>
        </authorList>
    </citation>
    <scope>NUCLEOTIDE SEQUENCE [LARGE SCALE GENOMIC DNA]</scope>
    <source>
        <strain evidence="3 4">INPA54B</strain>
    </source>
</reference>
<dbReference type="PANTHER" id="PTHR33376">
    <property type="match status" value="1"/>
</dbReference>
<keyword evidence="2" id="KW-1133">Transmembrane helix</keyword>
<dbReference type="NCBIfam" id="NF037995">
    <property type="entry name" value="TRAP_S1"/>
    <property type="match status" value="1"/>
</dbReference>
<dbReference type="GO" id="GO:0055085">
    <property type="term" value="P:transmembrane transport"/>
    <property type="evidence" value="ECO:0007669"/>
    <property type="project" value="InterPro"/>
</dbReference>
<evidence type="ECO:0000256" key="1">
    <source>
        <dbReference type="ARBA" id="ARBA00022729"/>
    </source>
</evidence>
<dbReference type="Pfam" id="PF03480">
    <property type="entry name" value="DctP"/>
    <property type="match status" value="1"/>
</dbReference>
<feature type="transmembrane region" description="Helical" evidence="2">
    <location>
        <begin position="80"/>
        <end position="103"/>
    </location>
</feature>
<evidence type="ECO:0000313" key="4">
    <source>
        <dbReference type="Proteomes" id="UP000231194"/>
    </source>
</evidence>
<dbReference type="AlphaFoldDB" id="A0A2M8RGQ8"/>
<organism evidence="3 4">
    <name type="scientific">Bradyrhizobium forestalis</name>
    <dbReference type="NCBI Taxonomy" id="1419263"/>
    <lineage>
        <taxon>Bacteria</taxon>
        <taxon>Pseudomonadati</taxon>
        <taxon>Pseudomonadota</taxon>
        <taxon>Alphaproteobacteria</taxon>
        <taxon>Hyphomicrobiales</taxon>
        <taxon>Nitrobacteraceae</taxon>
        <taxon>Bradyrhizobium</taxon>
    </lineage>
</organism>